<reference evidence="4 5" key="1">
    <citation type="journal article" date="2023" name="Hortic Res">
        <title>Pangenome of water caltrop reveals structural variations and asymmetric subgenome divergence after allopolyploidization.</title>
        <authorList>
            <person name="Zhang X."/>
            <person name="Chen Y."/>
            <person name="Wang L."/>
            <person name="Yuan Y."/>
            <person name="Fang M."/>
            <person name="Shi L."/>
            <person name="Lu R."/>
            <person name="Comes H.P."/>
            <person name="Ma Y."/>
            <person name="Chen Y."/>
            <person name="Huang G."/>
            <person name="Zhou Y."/>
            <person name="Zheng Z."/>
            <person name="Qiu Y."/>
        </authorList>
    </citation>
    <scope>NUCLEOTIDE SEQUENCE [LARGE SCALE GENOMIC DNA]</scope>
    <source>
        <tissue evidence="4">Roots</tissue>
    </source>
</reference>
<gene>
    <name evidence="4" type="ORF">SAY87_003517</name>
</gene>
<protein>
    <recommendedName>
        <fullName evidence="3">RING-type domain-containing protein</fullName>
    </recommendedName>
</protein>
<name>A0AAN7QHU3_9MYRT</name>
<dbReference type="PANTHER" id="PTHR46798:SF3">
    <property type="entry name" value="RING FINGER FAMILY PROTEIN"/>
    <property type="match status" value="1"/>
</dbReference>
<keyword evidence="1" id="KW-0862">Zinc</keyword>
<dbReference type="Gene3D" id="3.30.40.10">
    <property type="entry name" value="Zinc/RING finger domain, C3HC4 (zinc finger)"/>
    <property type="match status" value="1"/>
</dbReference>
<dbReference type="PANTHER" id="PTHR46798">
    <property type="entry name" value="OS09G0511500 PROTEIN"/>
    <property type="match status" value="1"/>
</dbReference>
<dbReference type="InterPro" id="IPR013083">
    <property type="entry name" value="Znf_RING/FYVE/PHD"/>
</dbReference>
<dbReference type="PROSITE" id="PS50089">
    <property type="entry name" value="ZF_RING_2"/>
    <property type="match status" value="1"/>
</dbReference>
<evidence type="ECO:0000313" key="5">
    <source>
        <dbReference type="Proteomes" id="UP001345219"/>
    </source>
</evidence>
<keyword evidence="1" id="KW-0863">Zinc-finger</keyword>
<proteinExistence type="predicted"/>
<evidence type="ECO:0000259" key="3">
    <source>
        <dbReference type="PROSITE" id="PS50089"/>
    </source>
</evidence>
<accession>A0AAN7QHU3</accession>
<keyword evidence="5" id="KW-1185">Reference proteome</keyword>
<dbReference type="InterPro" id="IPR001841">
    <property type="entry name" value="Znf_RING"/>
</dbReference>
<dbReference type="SUPFAM" id="SSF57850">
    <property type="entry name" value="RING/U-box"/>
    <property type="match status" value="1"/>
</dbReference>
<feature type="domain" description="RING-type" evidence="3">
    <location>
        <begin position="22"/>
        <end position="67"/>
    </location>
</feature>
<feature type="region of interest" description="Disordered" evidence="2">
    <location>
        <begin position="205"/>
        <end position="230"/>
    </location>
</feature>
<dbReference type="SMART" id="SM00184">
    <property type="entry name" value="RING"/>
    <property type="match status" value="1"/>
</dbReference>
<feature type="region of interest" description="Disordered" evidence="2">
    <location>
        <begin position="354"/>
        <end position="384"/>
    </location>
</feature>
<dbReference type="GO" id="GO:0008270">
    <property type="term" value="F:zinc ion binding"/>
    <property type="evidence" value="ECO:0007669"/>
    <property type="project" value="UniProtKB-KW"/>
</dbReference>
<sequence length="384" mass="42135">MGLKSEGDRAADEDGGGKSVPCSICLEVVADNGDRSWAKLQCGHQFHLDCIGSAFNVKGAMQCPNCRKVEKGQWLYANDFHSLPDFGMDEWTYDDDIYDLAYSEMMPLQNSLYGLCLQASGVHWCPFGQLSRFPSSFEETDFSSSAYLDVLGQHATFSEQTISVAHPCPYVRYLRPTYYPSTSSSRVSVADASFSNQWRGPGTEIALGPPTVLRSSRSHADMPRSGSIMPPLHVGHTYSSGMRPGNSVASGVIPSYPGSNAQNQDRVQSLQAYYQQQQPSGGPAIHSHTGISARRFTSYRGMVASSSELSSGLYFMPTNYPPGLNLQELEDPVSTGFPAWEREPLPSGRAFFPLPSTGGSEPSIRPAIFRQRHRPERTPSHNQP</sequence>
<dbReference type="EMBL" id="JAXIOK010000006">
    <property type="protein sequence ID" value="KAK4768376.1"/>
    <property type="molecule type" value="Genomic_DNA"/>
</dbReference>
<dbReference type="AlphaFoldDB" id="A0AAN7QHU3"/>
<evidence type="ECO:0000256" key="1">
    <source>
        <dbReference type="PROSITE-ProRule" id="PRU00175"/>
    </source>
</evidence>
<organism evidence="4 5">
    <name type="scientific">Trapa incisa</name>
    <dbReference type="NCBI Taxonomy" id="236973"/>
    <lineage>
        <taxon>Eukaryota</taxon>
        <taxon>Viridiplantae</taxon>
        <taxon>Streptophyta</taxon>
        <taxon>Embryophyta</taxon>
        <taxon>Tracheophyta</taxon>
        <taxon>Spermatophyta</taxon>
        <taxon>Magnoliopsida</taxon>
        <taxon>eudicotyledons</taxon>
        <taxon>Gunneridae</taxon>
        <taxon>Pentapetalae</taxon>
        <taxon>rosids</taxon>
        <taxon>malvids</taxon>
        <taxon>Myrtales</taxon>
        <taxon>Lythraceae</taxon>
        <taxon>Trapa</taxon>
    </lineage>
</organism>
<dbReference type="InterPro" id="IPR044274">
    <property type="entry name" value="RFI2"/>
</dbReference>
<comment type="caution">
    <text evidence="4">The sequence shown here is derived from an EMBL/GenBank/DDBJ whole genome shotgun (WGS) entry which is preliminary data.</text>
</comment>
<dbReference type="GO" id="GO:0004842">
    <property type="term" value="F:ubiquitin-protein transferase activity"/>
    <property type="evidence" value="ECO:0007669"/>
    <property type="project" value="InterPro"/>
</dbReference>
<evidence type="ECO:0000313" key="4">
    <source>
        <dbReference type="EMBL" id="KAK4768376.1"/>
    </source>
</evidence>
<dbReference type="Proteomes" id="UP001345219">
    <property type="component" value="Chromosome 3"/>
</dbReference>
<dbReference type="Pfam" id="PF13639">
    <property type="entry name" value="zf-RING_2"/>
    <property type="match status" value="1"/>
</dbReference>
<keyword evidence="1" id="KW-0479">Metal-binding</keyword>
<evidence type="ECO:0000256" key="2">
    <source>
        <dbReference type="SAM" id="MobiDB-lite"/>
    </source>
</evidence>